<keyword evidence="2" id="KW-1185">Reference proteome</keyword>
<organism evidence="1 2">
    <name type="scientific">Levilactobacillus angrenensis</name>
    <dbReference type="NCBI Taxonomy" id="2486020"/>
    <lineage>
        <taxon>Bacteria</taxon>
        <taxon>Bacillati</taxon>
        <taxon>Bacillota</taxon>
        <taxon>Bacilli</taxon>
        <taxon>Lactobacillales</taxon>
        <taxon>Lactobacillaceae</taxon>
        <taxon>Levilactobacillus</taxon>
    </lineage>
</organism>
<protein>
    <submittedName>
        <fullName evidence="1">DUF2513 domain-containing protein</fullName>
    </submittedName>
</protein>
<proteinExistence type="predicted"/>
<comment type="caution">
    <text evidence="1">The sequence shown here is derived from an EMBL/GenBank/DDBJ whole genome shotgun (WGS) entry which is preliminary data.</text>
</comment>
<evidence type="ECO:0000313" key="1">
    <source>
        <dbReference type="EMBL" id="MFC6290632.1"/>
    </source>
</evidence>
<sequence length="118" mass="13133">MKINYNALRSTMVTFQSEPMNPNVEDVIDKTIAEGFTREDVTYAVKQAIDSGLLQGNIMSTLSGSLFFTVSDITPQGHQFIDAITEDTHWNRVKSFLKEEGLPLTVGTISKAIAKIFF</sequence>
<accession>A0ABW1UB32</accession>
<name>A0ABW1UB32_9LACO</name>
<dbReference type="EMBL" id="JBHSSO010000069">
    <property type="protein sequence ID" value="MFC6290632.1"/>
    <property type="molecule type" value="Genomic_DNA"/>
</dbReference>
<evidence type="ECO:0000313" key="2">
    <source>
        <dbReference type="Proteomes" id="UP001596258"/>
    </source>
</evidence>
<reference evidence="2" key="1">
    <citation type="journal article" date="2019" name="Int. J. Syst. Evol. Microbiol.">
        <title>The Global Catalogue of Microorganisms (GCM) 10K type strain sequencing project: providing services to taxonomists for standard genome sequencing and annotation.</title>
        <authorList>
            <consortium name="The Broad Institute Genomics Platform"/>
            <consortium name="The Broad Institute Genome Sequencing Center for Infectious Disease"/>
            <person name="Wu L."/>
            <person name="Ma J."/>
        </authorList>
    </citation>
    <scope>NUCLEOTIDE SEQUENCE [LARGE SCALE GENOMIC DNA]</scope>
    <source>
        <strain evidence="2">CCM 8893</strain>
    </source>
</reference>
<gene>
    <name evidence="1" type="ORF">ACFP1M_10665</name>
</gene>
<dbReference type="RefSeq" id="WP_125575346.1">
    <property type="nucleotide sequence ID" value="NZ_JBHSSO010000069.1"/>
</dbReference>
<dbReference type="Pfam" id="PF10711">
    <property type="entry name" value="DUF2513"/>
    <property type="match status" value="1"/>
</dbReference>
<dbReference type="InterPro" id="IPR019650">
    <property type="entry name" value="DUF2513"/>
</dbReference>
<dbReference type="Proteomes" id="UP001596258">
    <property type="component" value="Unassembled WGS sequence"/>
</dbReference>